<evidence type="ECO:0000313" key="1">
    <source>
        <dbReference type="EMBL" id="KAI4370269.1"/>
    </source>
</evidence>
<gene>
    <name evidence="1" type="ORF">MLD38_018636</name>
</gene>
<proteinExistence type="predicted"/>
<dbReference type="EMBL" id="CM042884">
    <property type="protein sequence ID" value="KAI4370269.1"/>
    <property type="molecule type" value="Genomic_DNA"/>
</dbReference>
<dbReference type="Proteomes" id="UP001057402">
    <property type="component" value="Chromosome 5"/>
</dbReference>
<reference evidence="2" key="1">
    <citation type="journal article" date="2023" name="Front. Plant Sci.">
        <title>Chromosomal-level genome assembly of Melastoma candidum provides insights into trichome evolution.</title>
        <authorList>
            <person name="Zhong Y."/>
            <person name="Wu W."/>
            <person name="Sun C."/>
            <person name="Zou P."/>
            <person name="Liu Y."/>
            <person name="Dai S."/>
            <person name="Zhou R."/>
        </authorList>
    </citation>
    <scope>NUCLEOTIDE SEQUENCE [LARGE SCALE GENOMIC DNA]</scope>
</reference>
<evidence type="ECO:0000313" key="2">
    <source>
        <dbReference type="Proteomes" id="UP001057402"/>
    </source>
</evidence>
<accession>A0ACB9QUG8</accession>
<comment type="caution">
    <text evidence="1">The sequence shown here is derived from an EMBL/GenBank/DDBJ whole genome shotgun (WGS) entry which is preliminary data.</text>
</comment>
<organism evidence="1 2">
    <name type="scientific">Melastoma candidum</name>
    <dbReference type="NCBI Taxonomy" id="119954"/>
    <lineage>
        <taxon>Eukaryota</taxon>
        <taxon>Viridiplantae</taxon>
        <taxon>Streptophyta</taxon>
        <taxon>Embryophyta</taxon>
        <taxon>Tracheophyta</taxon>
        <taxon>Spermatophyta</taxon>
        <taxon>Magnoliopsida</taxon>
        <taxon>eudicotyledons</taxon>
        <taxon>Gunneridae</taxon>
        <taxon>Pentapetalae</taxon>
        <taxon>rosids</taxon>
        <taxon>malvids</taxon>
        <taxon>Myrtales</taxon>
        <taxon>Melastomataceae</taxon>
        <taxon>Melastomatoideae</taxon>
        <taxon>Melastomateae</taxon>
        <taxon>Melastoma</taxon>
    </lineage>
</organism>
<sequence>MAVEAYTEKMQTRQSYRNVWHADLLHTAQADVKYFCYALWCGPCVSYLLRRRALYNDMSRYECCGGYLPCSGRCGESQCPELCLGAEVICCFGTSVSSTRFLLQDEFNIQTTQCDNCIIVFMIGLQQLACIFSIIAMIVGNSELSQASQMLSCFADMVYCSVCACMQTQHKIEMDKRDGVLGDDTMVVPSFQQMSRLDQPVPPGAGYPYRY</sequence>
<keyword evidence="2" id="KW-1185">Reference proteome</keyword>
<protein>
    <submittedName>
        <fullName evidence="1">Uncharacterized protein</fullName>
    </submittedName>
</protein>
<name>A0ACB9QUG8_9MYRT</name>